<dbReference type="Proteomes" id="UP000011087">
    <property type="component" value="Unassembled WGS sequence"/>
</dbReference>
<dbReference type="HOGENOM" id="CLU_2643250_0_0_1"/>
<proteinExistence type="predicted"/>
<dbReference type="PaxDb" id="55529-EKX48419"/>
<accession>L1JJT5</accession>
<dbReference type="KEGG" id="gtt:GUITHDRAFT_151886"/>
<sequence length="77" mass="8566">MGVTQFEVGRFYKEGIGVDANMDLVHGRHSSIACVNQTQAVKYFKAAMDPSTDDHINSLSAYELAKIYIQVRSVSRV</sequence>
<reference evidence="3" key="2">
    <citation type="submission" date="2012-11" db="EMBL/GenBank/DDBJ databases">
        <authorList>
            <person name="Kuo A."/>
            <person name="Curtis B.A."/>
            <person name="Tanifuji G."/>
            <person name="Burki F."/>
            <person name="Gruber A."/>
            <person name="Irimia M."/>
            <person name="Maruyama S."/>
            <person name="Arias M.C."/>
            <person name="Ball S.G."/>
            <person name="Gile G.H."/>
            <person name="Hirakawa Y."/>
            <person name="Hopkins J.F."/>
            <person name="Rensing S.A."/>
            <person name="Schmutz J."/>
            <person name="Symeonidi A."/>
            <person name="Elias M."/>
            <person name="Eveleigh R.J."/>
            <person name="Herman E.K."/>
            <person name="Klute M.J."/>
            <person name="Nakayama T."/>
            <person name="Obornik M."/>
            <person name="Reyes-Prieto A."/>
            <person name="Armbrust E.V."/>
            <person name="Aves S.J."/>
            <person name="Beiko R.G."/>
            <person name="Coutinho P."/>
            <person name="Dacks J.B."/>
            <person name="Durnford D.G."/>
            <person name="Fast N.M."/>
            <person name="Green B.R."/>
            <person name="Grisdale C."/>
            <person name="Hempe F."/>
            <person name="Henrissat B."/>
            <person name="Hoppner M.P."/>
            <person name="Ishida K.-I."/>
            <person name="Kim E."/>
            <person name="Koreny L."/>
            <person name="Kroth P.G."/>
            <person name="Liu Y."/>
            <person name="Malik S.-B."/>
            <person name="Maier U.G."/>
            <person name="McRose D."/>
            <person name="Mock T."/>
            <person name="Neilson J.A."/>
            <person name="Onodera N.T."/>
            <person name="Poole A.M."/>
            <person name="Pritham E.J."/>
            <person name="Richards T.A."/>
            <person name="Rocap G."/>
            <person name="Roy S.W."/>
            <person name="Sarai C."/>
            <person name="Schaack S."/>
            <person name="Shirato S."/>
            <person name="Slamovits C.H."/>
            <person name="Spencer D.F."/>
            <person name="Suzuki S."/>
            <person name="Worden A.Z."/>
            <person name="Zauner S."/>
            <person name="Barry K."/>
            <person name="Bell C."/>
            <person name="Bharti A.K."/>
            <person name="Crow J.A."/>
            <person name="Grimwood J."/>
            <person name="Kramer R."/>
            <person name="Lindquist E."/>
            <person name="Lucas S."/>
            <person name="Salamov A."/>
            <person name="McFadden G.I."/>
            <person name="Lane C.E."/>
            <person name="Keeling P.J."/>
            <person name="Gray M.W."/>
            <person name="Grigoriev I.V."/>
            <person name="Archibald J.M."/>
        </authorList>
    </citation>
    <scope>NUCLEOTIDE SEQUENCE</scope>
    <source>
        <strain evidence="3">CCMP2712</strain>
    </source>
</reference>
<reference evidence="1 3" key="1">
    <citation type="journal article" date="2012" name="Nature">
        <title>Algal genomes reveal evolutionary mosaicism and the fate of nucleomorphs.</title>
        <authorList>
            <consortium name="DOE Joint Genome Institute"/>
            <person name="Curtis B.A."/>
            <person name="Tanifuji G."/>
            <person name="Burki F."/>
            <person name="Gruber A."/>
            <person name="Irimia M."/>
            <person name="Maruyama S."/>
            <person name="Arias M.C."/>
            <person name="Ball S.G."/>
            <person name="Gile G.H."/>
            <person name="Hirakawa Y."/>
            <person name="Hopkins J.F."/>
            <person name="Kuo A."/>
            <person name="Rensing S.A."/>
            <person name="Schmutz J."/>
            <person name="Symeonidi A."/>
            <person name="Elias M."/>
            <person name="Eveleigh R.J."/>
            <person name="Herman E.K."/>
            <person name="Klute M.J."/>
            <person name="Nakayama T."/>
            <person name="Obornik M."/>
            <person name="Reyes-Prieto A."/>
            <person name="Armbrust E.V."/>
            <person name="Aves S.J."/>
            <person name="Beiko R.G."/>
            <person name="Coutinho P."/>
            <person name="Dacks J.B."/>
            <person name="Durnford D.G."/>
            <person name="Fast N.M."/>
            <person name="Green B.R."/>
            <person name="Grisdale C.J."/>
            <person name="Hempel F."/>
            <person name="Henrissat B."/>
            <person name="Hoppner M.P."/>
            <person name="Ishida K."/>
            <person name="Kim E."/>
            <person name="Koreny L."/>
            <person name="Kroth P.G."/>
            <person name="Liu Y."/>
            <person name="Malik S.B."/>
            <person name="Maier U.G."/>
            <person name="McRose D."/>
            <person name="Mock T."/>
            <person name="Neilson J.A."/>
            <person name="Onodera N.T."/>
            <person name="Poole A.M."/>
            <person name="Pritham E.J."/>
            <person name="Richards T.A."/>
            <person name="Rocap G."/>
            <person name="Roy S.W."/>
            <person name="Sarai C."/>
            <person name="Schaack S."/>
            <person name="Shirato S."/>
            <person name="Slamovits C.H."/>
            <person name="Spencer D.F."/>
            <person name="Suzuki S."/>
            <person name="Worden A.Z."/>
            <person name="Zauner S."/>
            <person name="Barry K."/>
            <person name="Bell C."/>
            <person name="Bharti A.K."/>
            <person name="Crow J.A."/>
            <person name="Grimwood J."/>
            <person name="Kramer R."/>
            <person name="Lindquist E."/>
            <person name="Lucas S."/>
            <person name="Salamov A."/>
            <person name="McFadden G.I."/>
            <person name="Lane C.E."/>
            <person name="Keeling P.J."/>
            <person name="Gray M.W."/>
            <person name="Grigoriev I.V."/>
            <person name="Archibald J.M."/>
        </authorList>
    </citation>
    <scope>NUCLEOTIDE SEQUENCE</scope>
    <source>
        <strain evidence="1 3">CCMP2712</strain>
    </source>
</reference>
<evidence type="ECO:0000313" key="1">
    <source>
        <dbReference type="EMBL" id="EKX48419.1"/>
    </source>
</evidence>
<dbReference type="EnsemblProtists" id="EKX48419">
    <property type="protein sequence ID" value="EKX48419"/>
    <property type="gene ID" value="GUITHDRAFT_151886"/>
</dbReference>
<keyword evidence="3" id="KW-1185">Reference proteome</keyword>
<evidence type="ECO:0000313" key="2">
    <source>
        <dbReference type="EnsemblProtists" id="EKX48419"/>
    </source>
</evidence>
<dbReference type="EMBL" id="JH992986">
    <property type="protein sequence ID" value="EKX48419.1"/>
    <property type="molecule type" value="Genomic_DNA"/>
</dbReference>
<evidence type="ECO:0000313" key="3">
    <source>
        <dbReference type="Proteomes" id="UP000011087"/>
    </source>
</evidence>
<dbReference type="GeneID" id="17305090"/>
<dbReference type="AlphaFoldDB" id="L1JJT5"/>
<dbReference type="RefSeq" id="XP_005835399.1">
    <property type="nucleotide sequence ID" value="XM_005835342.1"/>
</dbReference>
<protein>
    <submittedName>
        <fullName evidence="1 2">Uncharacterized protein</fullName>
    </submittedName>
</protein>
<organism evidence="1">
    <name type="scientific">Guillardia theta (strain CCMP2712)</name>
    <name type="common">Cryptophyte</name>
    <dbReference type="NCBI Taxonomy" id="905079"/>
    <lineage>
        <taxon>Eukaryota</taxon>
        <taxon>Cryptophyceae</taxon>
        <taxon>Pyrenomonadales</taxon>
        <taxon>Geminigeraceae</taxon>
        <taxon>Guillardia</taxon>
    </lineage>
</organism>
<name>L1JJT5_GUITC</name>
<reference evidence="2" key="3">
    <citation type="submission" date="2016-03" db="UniProtKB">
        <authorList>
            <consortium name="EnsemblProtists"/>
        </authorList>
    </citation>
    <scope>IDENTIFICATION</scope>
</reference>
<gene>
    <name evidence="1" type="ORF">GUITHDRAFT_151886</name>
</gene>